<evidence type="ECO:0000313" key="2">
    <source>
        <dbReference type="EMBL" id="KLU06495.1"/>
    </source>
</evidence>
<reference evidence="2" key="1">
    <citation type="submission" date="2015-05" db="EMBL/GenBank/DDBJ databases">
        <title>Permanent draft genome of Rhodopirellula islandicus K833.</title>
        <authorList>
            <person name="Kizina J."/>
            <person name="Richter M."/>
            <person name="Glockner F.O."/>
            <person name="Harder J."/>
        </authorList>
    </citation>
    <scope>NUCLEOTIDE SEQUENCE [LARGE SCALE GENOMIC DNA]</scope>
    <source>
        <strain evidence="2">K833</strain>
    </source>
</reference>
<dbReference type="EMBL" id="LECT01000015">
    <property type="protein sequence ID" value="KLU06495.1"/>
    <property type="molecule type" value="Genomic_DNA"/>
</dbReference>
<keyword evidence="3" id="KW-1185">Reference proteome</keyword>
<comment type="caution">
    <text evidence="2">The sequence shown here is derived from an EMBL/GenBank/DDBJ whole genome shotgun (WGS) entry which is preliminary data.</text>
</comment>
<feature type="compositionally biased region" description="Basic residues" evidence="1">
    <location>
        <begin position="31"/>
        <end position="40"/>
    </location>
</feature>
<proteinExistence type="predicted"/>
<protein>
    <submittedName>
        <fullName evidence="2">Uncharacterized protein</fullName>
    </submittedName>
</protein>
<evidence type="ECO:0000256" key="1">
    <source>
        <dbReference type="SAM" id="MobiDB-lite"/>
    </source>
</evidence>
<dbReference type="Proteomes" id="UP000036367">
    <property type="component" value="Unassembled WGS sequence"/>
</dbReference>
<sequence length="40" mass="4330">MVAAFILATTDASSGREPTPAGEENEDRGARRTANRILRQ</sequence>
<feature type="region of interest" description="Disordered" evidence="1">
    <location>
        <begin position="1"/>
        <end position="40"/>
    </location>
</feature>
<dbReference type="AlphaFoldDB" id="A0A0J1BIZ1"/>
<accession>A0A0J1BIZ1</accession>
<organism evidence="2 3">
    <name type="scientific">Rhodopirellula islandica</name>
    <dbReference type="NCBI Taxonomy" id="595434"/>
    <lineage>
        <taxon>Bacteria</taxon>
        <taxon>Pseudomonadati</taxon>
        <taxon>Planctomycetota</taxon>
        <taxon>Planctomycetia</taxon>
        <taxon>Pirellulales</taxon>
        <taxon>Pirellulaceae</taxon>
        <taxon>Rhodopirellula</taxon>
    </lineage>
</organism>
<name>A0A0J1BIZ1_RHOIS</name>
<dbReference type="STRING" id="595434.RISK_001706"/>
<evidence type="ECO:0000313" key="3">
    <source>
        <dbReference type="Proteomes" id="UP000036367"/>
    </source>
</evidence>
<gene>
    <name evidence="2" type="ORF">RISK_001706</name>
</gene>